<dbReference type="PROSITE" id="PS50995">
    <property type="entry name" value="HTH_MARR_2"/>
    <property type="match status" value="1"/>
</dbReference>
<evidence type="ECO:0000313" key="2">
    <source>
        <dbReference type="EMBL" id="MCS7484799.1"/>
    </source>
</evidence>
<dbReference type="Gene3D" id="1.10.10.10">
    <property type="entry name" value="Winged helix-like DNA-binding domain superfamily/Winged helix DNA-binding domain"/>
    <property type="match status" value="1"/>
</dbReference>
<comment type="caution">
    <text evidence="2">The sequence shown here is derived from an EMBL/GenBank/DDBJ whole genome shotgun (WGS) entry which is preliminary data.</text>
</comment>
<dbReference type="Proteomes" id="UP001141259">
    <property type="component" value="Unassembled WGS sequence"/>
</dbReference>
<dbReference type="InterPro" id="IPR036388">
    <property type="entry name" value="WH-like_DNA-bd_sf"/>
</dbReference>
<dbReference type="AlphaFoldDB" id="A0A9X3A6F8"/>
<keyword evidence="3" id="KW-1185">Reference proteome</keyword>
<name>A0A9X3A6F8_9PSEU</name>
<dbReference type="InterPro" id="IPR036390">
    <property type="entry name" value="WH_DNA-bd_sf"/>
</dbReference>
<reference evidence="2" key="1">
    <citation type="submission" date="2022-08" db="EMBL/GenBank/DDBJ databases">
        <authorList>
            <person name="Tistechok S."/>
            <person name="Samborskyy M."/>
            <person name="Roman I."/>
        </authorList>
    </citation>
    <scope>NUCLEOTIDE SEQUENCE</scope>
    <source>
        <strain evidence="2">DSM 103496</strain>
    </source>
</reference>
<dbReference type="InterPro" id="IPR039422">
    <property type="entry name" value="MarR/SlyA-like"/>
</dbReference>
<dbReference type="PANTHER" id="PTHR33164">
    <property type="entry name" value="TRANSCRIPTIONAL REGULATOR, MARR FAMILY"/>
    <property type="match status" value="1"/>
</dbReference>
<accession>A0A9X3A6F8</accession>
<gene>
    <name evidence="2" type="ORF">NZH93_48905</name>
</gene>
<evidence type="ECO:0000313" key="3">
    <source>
        <dbReference type="Proteomes" id="UP001141259"/>
    </source>
</evidence>
<evidence type="ECO:0000259" key="1">
    <source>
        <dbReference type="PROSITE" id="PS50995"/>
    </source>
</evidence>
<dbReference type="GO" id="GO:0006950">
    <property type="term" value="P:response to stress"/>
    <property type="evidence" value="ECO:0007669"/>
    <property type="project" value="TreeGrafter"/>
</dbReference>
<feature type="domain" description="HTH marR-type" evidence="1">
    <location>
        <begin position="11"/>
        <end position="147"/>
    </location>
</feature>
<dbReference type="EMBL" id="JANYMP010000054">
    <property type="protein sequence ID" value="MCS7484799.1"/>
    <property type="molecule type" value="Genomic_DNA"/>
</dbReference>
<dbReference type="RefSeq" id="WP_259630244.1">
    <property type="nucleotide sequence ID" value="NZ_JANYMP010000054.1"/>
</dbReference>
<dbReference type="InterPro" id="IPR000835">
    <property type="entry name" value="HTH_MarR-typ"/>
</dbReference>
<protein>
    <submittedName>
        <fullName evidence="2">MarR family transcriptional regulator</fullName>
    </submittedName>
</protein>
<dbReference type="SMART" id="SM00347">
    <property type="entry name" value="HTH_MARR"/>
    <property type="match status" value="1"/>
</dbReference>
<proteinExistence type="predicted"/>
<organism evidence="2 3">
    <name type="scientific">Umezawaea endophytica</name>
    <dbReference type="NCBI Taxonomy" id="1654476"/>
    <lineage>
        <taxon>Bacteria</taxon>
        <taxon>Bacillati</taxon>
        <taxon>Actinomycetota</taxon>
        <taxon>Actinomycetes</taxon>
        <taxon>Pseudonocardiales</taxon>
        <taxon>Pseudonocardiaceae</taxon>
        <taxon>Umezawaea</taxon>
    </lineage>
</organism>
<dbReference type="Pfam" id="PF12802">
    <property type="entry name" value="MarR_2"/>
    <property type="match status" value="1"/>
</dbReference>
<dbReference type="PANTHER" id="PTHR33164:SF99">
    <property type="entry name" value="MARR FAMILY REGULATORY PROTEIN"/>
    <property type="match status" value="1"/>
</dbReference>
<dbReference type="SUPFAM" id="SSF46785">
    <property type="entry name" value="Winged helix' DNA-binding domain"/>
    <property type="match status" value="1"/>
</dbReference>
<sequence>MTDEEPLAADEMLLWATLGRLVHALPRVLEDDMGRATGLSMTDFAALLVLDQAPGRRLRMSELATATGLTPSRITRVVDALRAHGLVDKERHGADARGNVAVLTEAGRTRLDAAQPAHLAIARRRVLDHVPPELVPVVANLLEVITAATTDPLKAV</sequence>
<dbReference type="GO" id="GO:0003700">
    <property type="term" value="F:DNA-binding transcription factor activity"/>
    <property type="evidence" value="ECO:0007669"/>
    <property type="project" value="InterPro"/>
</dbReference>